<feature type="compositionally biased region" description="Pro residues" evidence="1">
    <location>
        <begin position="307"/>
        <end position="319"/>
    </location>
</feature>
<comment type="caution">
    <text evidence="2">The sequence shown here is derived from an EMBL/GenBank/DDBJ whole genome shotgun (WGS) entry which is preliminary data.</text>
</comment>
<keyword evidence="3" id="KW-1185">Reference proteome</keyword>
<evidence type="ECO:0000256" key="1">
    <source>
        <dbReference type="SAM" id="MobiDB-lite"/>
    </source>
</evidence>
<reference evidence="3" key="1">
    <citation type="submission" date="2024-06" db="EMBL/GenBank/DDBJ databases">
        <title>Multi-omics analyses provide insights into the biosynthesis of the anticancer antibiotic pleurotin in Hohenbuehelia grisea.</title>
        <authorList>
            <person name="Weaver J.A."/>
            <person name="Alberti F."/>
        </authorList>
    </citation>
    <scope>NUCLEOTIDE SEQUENCE [LARGE SCALE GENOMIC DNA]</scope>
    <source>
        <strain evidence="3">T-177</strain>
    </source>
</reference>
<accession>A0ABR3J8B5</accession>
<protein>
    <submittedName>
        <fullName evidence="2">Uncharacterized protein</fullName>
    </submittedName>
</protein>
<feature type="region of interest" description="Disordered" evidence="1">
    <location>
        <begin position="1"/>
        <end position="39"/>
    </location>
</feature>
<organism evidence="2 3">
    <name type="scientific">Hohenbuehelia grisea</name>
    <dbReference type="NCBI Taxonomy" id="104357"/>
    <lineage>
        <taxon>Eukaryota</taxon>
        <taxon>Fungi</taxon>
        <taxon>Dikarya</taxon>
        <taxon>Basidiomycota</taxon>
        <taxon>Agaricomycotina</taxon>
        <taxon>Agaricomycetes</taxon>
        <taxon>Agaricomycetidae</taxon>
        <taxon>Agaricales</taxon>
        <taxon>Pleurotineae</taxon>
        <taxon>Pleurotaceae</taxon>
        <taxon>Hohenbuehelia</taxon>
    </lineage>
</organism>
<feature type="region of interest" description="Disordered" evidence="1">
    <location>
        <begin position="219"/>
        <end position="327"/>
    </location>
</feature>
<feature type="compositionally biased region" description="Gly residues" evidence="1">
    <location>
        <begin position="459"/>
        <end position="469"/>
    </location>
</feature>
<dbReference type="Proteomes" id="UP001556367">
    <property type="component" value="Unassembled WGS sequence"/>
</dbReference>
<feature type="compositionally biased region" description="Low complexity" evidence="1">
    <location>
        <begin position="239"/>
        <end position="253"/>
    </location>
</feature>
<dbReference type="EMBL" id="JASNQZ010000011">
    <property type="protein sequence ID" value="KAL0951400.1"/>
    <property type="molecule type" value="Genomic_DNA"/>
</dbReference>
<feature type="compositionally biased region" description="Acidic residues" evidence="1">
    <location>
        <begin position="393"/>
        <end position="406"/>
    </location>
</feature>
<evidence type="ECO:0000313" key="3">
    <source>
        <dbReference type="Proteomes" id="UP001556367"/>
    </source>
</evidence>
<feature type="region of interest" description="Disordered" evidence="1">
    <location>
        <begin position="391"/>
        <end position="476"/>
    </location>
</feature>
<feature type="compositionally biased region" description="Low complexity" evidence="1">
    <location>
        <begin position="425"/>
        <end position="441"/>
    </location>
</feature>
<name>A0ABR3J8B5_9AGAR</name>
<feature type="compositionally biased region" description="Basic residues" evidence="1">
    <location>
        <begin position="412"/>
        <end position="421"/>
    </location>
</feature>
<gene>
    <name evidence="2" type="ORF">HGRIS_008096</name>
</gene>
<feature type="compositionally biased region" description="Polar residues" evidence="1">
    <location>
        <begin position="279"/>
        <end position="290"/>
    </location>
</feature>
<evidence type="ECO:0000313" key="2">
    <source>
        <dbReference type="EMBL" id="KAL0951400.1"/>
    </source>
</evidence>
<feature type="region of interest" description="Disordered" evidence="1">
    <location>
        <begin position="535"/>
        <end position="570"/>
    </location>
</feature>
<proteinExistence type="predicted"/>
<sequence length="570" mass="62721">MASGGMPQQMMNFNHNSNGLPGFSHPNGHSPRIRSPSVSQHQMPFNANLNGNGGPSHQPSPQMGFNPNGVGLMHPQGALGFNPGPNINGGGPSNHHNPAQYFDNPMSNNPGFQQPMMPFNQGMPGMGMNGMNSFTPAYAQVFQDAMRLKAPVGAYDDDQRLLVEVLYQSTRNGTTYRQALESLHGRNHHASSLWKDYYLDHKSEIDRLVAAKASPQVIGIKGPPIQRDERESYKREESQSASASLASKQRSQPIPAPVPKRAKPAAPAHPADVIKTNGRRQTINSLTTPNPVYDEKNPPPANEIVIPTPPSRSPTPPTIVIPGPRGNKYTPEDRDYFIKFIGWRLKCDPSLTKQDLCELLAEKVPHHTAGSWNSHWGARHELADRILSAADQDSADGEGEDDDEDDAPVRPAAKRSPRKRPNYVESSEGENSSSSTDADASGSEEEEDEYRKTKSRPARGGGGGGGKGTSGVPFTDEDFENMAAHVATMLPEWDSLSRSERWKSFTRKYPKRSEAAWAEHYRTKSDRILSRAKVLQTKNGSQINGHRHEESSLKRKSSYIGEEPGKRPRE</sequence>
<feature type="compositionally biased region" description="Polar residues" evidence="1">
    <location>
        <begin position="9"/>
        <end position="19"/>
    </location>
</feature>
<feature type="compositionally biased region" description="Basic and acidic residues" evidence="1">
    <location>
        <begin position="226"/>
        <end position="238"/>
    </location>
</feature>